<evidence type="ECO:0000256" key="6">
    <source>
        <dbReference type="ARBA" id="ARBA00023136"/>
    </source>
</evidence>
<proteinExistence type="inferred from homology"/>
<dbReference type="SUPFAM" id="SSF161098">
    <property type="entry name" value="MetI-like"/>
    <property type="match status" value="1"/>
</dbReference>
<feature type="transmembrane region" description="Helical" evidence="7">
    <location>
        <begin position="136"/>
        <end position="157"/>
    </location>
</feature>
<dbReference type="GO" id="GO:0055085">
    <property type="term" value="P:transmembrane transport"/>
    <property type="evidence" value="ECO:0007669"/>
    <property type="project" value="InterPro"/>
</dbReference>
<evidence type="ECO:0000313" key="11">
    <source>
        <dbReference type="Proteomes" id="UP000265768"/>
    </source>
</evidence>
<comment type="caution">
    <text evidence="10">The sequence shown here is derived from an EMBL/GenBank/DDBJ whole genome shotgun (WGS) entry which is preliminary data.</text>
</comment>
<comment type="subcellular location">
    <subcellularLocation>
        <location evidence="1 7">Cell membrane</location>
        <topology evidence="1 7">Multi-pass membrane protein</topology>
    </subcellularLocation>
</comment>
<evidence type="ECO:0000256" key="7">
    <source>
        <dbReference type="RuleBase" id="RU363032"/>
    </source>
</evidence>
<dbReference type="Pfam" id="PF00528">
    <property type="entry name" value="BPD_transp_1"/>
    <property type="match status" value="1"/>
</dbReference>
<feature type="compositionally biased region" description="Basic residues" evidence="8">
    <location>
        <begin position="22"/>
        <end position="31"/>
    </location>
</feature>
<dbReference type="Gene3D" id="1.10.3720.10">
    <property type="entry name" value="MetI-like"/>
    <property type="match status" value="1"/>
</dbReference>
<feature type="transmembrane region" description="Helical" evidence="7">
    <location>
        <begin position="306"/>
        <end position="326"/>
    </location>
</feature>
<evidence type="ECO:0000256" key="3">
    <source>
        <dbReference type="ARBA" id="ARBA00022475"/>
    </source>
</evidence>
<feature type="transmembrane region" description="Helical" evidence="7">
    <location>
        <begin position="199"/>
        <end position="222"/>
    </location>
</feature>
<feature type="transmembrane region" description="Helical" evidence="7">
    <location>
        <begin position="36"/>
        <end position="58"/>
    </location>
</feature>
<dbReference type="InterPro" id="IPR035906">
    <property type="entry name" value="MetI-like_sf"/>
</dbReference>
<evidence type="ECO:0000256" key="8">
    <source>
        <dbReference type="SAM" id="MobiDB-lite"/>
    </source>
</evidence>
<dbReference type="InterPro" id="IPR050809">
    <property type="entry name" value="UgpAE/MalFG_permease"/>
</dbReference>
<dbReference type="GO" id="GO:0005886">
    <property type="term" value="C:plasma membrane"/>
    <property type="evidence" value="ECO:0007669"/>
    <property type="project" value="UniProtKB-SubCell"/>
</dbReference>
<feature type="domain" description="ABC transmembrane type-1" evidence="9">
    <location>
        <begin position="99"/>
        <end position="325"/>
    </location>
</feature>
<keyword evidence="5 7" id="KW-1133">Transmembrane helix</keyword>
<dbReference type="PROSITE" id="PS50928">
    <property type="entry name" value="ABC_TM1"/>
    <property type="match status" value="1"/>
</dbReference>
<evidence type="ECO:0000256" key="2">
    <source>
        <dbReference type="ARBA" id="ARBA00022448"/>
    </source>
</evidence>
<dbReference type="InterPro" id="IPR000515">
    <property type="entry name" value="MetI-like"/>
</dbReference>
<dbReference type="CDD" id="cd06261">
    <property type="entry name" value="TM_PBP2"/>
    <property type="match status" value="1"/>
</dbReference>
<dbReference type="PANTHER" id="PTHR43227">
    <property type="entry name" value="BLL4140 PROTEIN"/>
    <property type="match status" value="1"/>
</dbReference>
<dbReference type="PANTHER" id="PTHR43227:SF8">
    <property type="entry name" value="DIACETYLCHITOBIOSE UPTAKE SYSTEM PERMEASE PROTEIN DASB"/>
    <property type="match status" value="1"/>
</dbReference>
<dbReference type="RefSeq" id="WP_119929274.1">
    <property type="nucleotide sequence ID" value="NZ_QZEY01000012.1"/>
</dbReference>
<name>A0A3A4AL82_9ACTN</name>
<feature type="transmembrane region" description="Helical" evidence="7">
    <location>
        <begin position="243"/>
        <end position="266"/>
    </location>
</feature>
<keyword evidence="11" id="KW-1185">Reference proteome</keyword>
<reference evidence="10 11" key="1">
    <citation type="submission" date="2018-09" db="EMBL/GenBank/DDBJ databases">
        <title>YIM 75507 draft genome.</title>
        <authorList>
            <person name="Tang S."/>
            <person name="Feng Y."/>
        </authorList>
    </citation>
    <scope>NUCLEOTIDE SEQUENCE [LARGE SCALE GENOMIC DNA]</scope>
    <source>
        <strain evidence="10 11">YIM 75507</strain>
    </source>
</reference>
<dbReference type="OrthoDB" id="4319190at2"/>
<accession>A0A3A4AL82</accession>
<organism evidence="10 11">
    <name type="scientific">Bailinhaonella thermotolerans</name>
    <dbReference type="NCBI Taxonomy" id="1070861"/>
    <lineage>
        <taxon>Bacteria</taxon>
        <taxon>Bacillati</taxon>
        <taxon>Actinomycetota</taxon>
        <taxon>Actinomycetes</taxon>
        <taxon>Streptosporangiales</taxon>
        <taxon>Streptosporangiaceae</taxon>
        <taxon>Bailinhaonella</taxon>
    </lineage>
</organism>
<evidence type="ECO:0000256" key="1">
    <source>
        <dbReference type="ARBA" id="ARBA00004651"/>
    </source>
</evidence>
<dbReference type="Proteomes" id="UP000265768">
    <property type="component" value="Unassembled WGS sequence"/>
</dbReference>
<keyword evidence="2 7" id="KW-0813">Transport</keyword>
<feature type="transmembrane region" description="Helical" evidence="7">
    <location>
        <begin position="103"/>
        <end position="124"/>
    </location>
</feature>
<evidence type="ECO:0000256" key="5">
    <source>
        <dbReference type="ARBA" id="ARBA00022989"/>
    </source>
</evidence>
<dbReference type="EMBL" id="QZEY01000012">
    <property type="protein sequence ID" value="RJL26543.1"/>
    <property type="molecule type" value="Genomic_DNA"/>
</dbReference>
<evidence type="ECO:0000256" key="4">
    <source>
        <dbReference type="ARBA" id="ARBA00022692"/>
    </source>
</evidence>
<evidence type="ECO:0000313" key="10">
    <source>
        <dbReference type="EMBL" id="RJL26543.1"/>
    </source>
</evidence>
<keyword evidence="4 7" id="KW-0812">Transmembrane</keyword>
<keyword evidence="6 7" id="KW-0472">Membrane</keyword>
<keyword evidence="3" id="KW-1003">Cell membrane</keyword>
<sequence length="335" mass="37006">MTTTSQANPVRGGGHRAPAPPRAHRPSRRSRRVGRLTPYVLLLPGLLIIAGLLLYPMYQLLVMSTQKVGLRQIRGAEADSVGAENYERILTSEVFWSSLRNTIVFAAVAVTLTLLVGTLVGILLNKLGKRMSTAVVVSAMLAWATPQAAVAVLWRWLFDEQSGVANRAFDLLPDWLSELLFGRADWTGYTWFLESFPTYVVLTLCVVWASFPFIAVSVLAGLRSIPGELHEAARMDGAGAWRAFWRVTFPMLRPVFSVLVVLSIIWDFKVFTQLYILANGMGNKEVFNLSLYAYAEAFSSPPAMGMGSAIAVVLTVILLIITGVYVRQIVRQEEV</sequence>
<protein>
    <submittedName>
        <fullName evidence="10">Sugar ABC transporter permease</fullName>
    </submittedName>
</protein>
<feature type="region of interest" description="Disordered" evidence="8">
    <location>
        <begin position="1"/>
        <end position="31"/>
    </location>
</feature>
<gene>
    <name evidence="10" type="ORF">D5H75_26540</name>
</gene>
<dbReference type="AlphaFoldDB" id="A0A3A4AL82"/>
<comment type="similarity">
    <text evidence="7">Belongs to the binding-protein-dependent transport system permease family.</text>
</comment>
<evidence type="ECO:0000259" key="9">
    <source>
        <dbReference type="PROSITE" id="PS50928"/>
    </source>
</evidence>